<accession>A0A2G5CV78</accession>
<gene>
    <name evidence="1" type="ORF">AQUCO_03600072v1</name>
</gene>
<evidence type="ECO:0000313" key="1">
    <source>
        <dbReference type="EMBL" id="PIA35165.1"/>
    </source>
</evidence>
<dbReference type="InParanoid" id="A0A2G5CV78"/>
<sequence>MECVNCELEMGQIFSSSTVQIRKFIPNSIRAIYAIIQYTVQIKSTIVMMMIDDSLYSTVHTATQVINPLLLKDACHTCCLKRRKQFSIIITIK</sequence>
<organism evidence="1 2">
    <name type="scientific">Aquilegia coerulea</name>
    <name type="common">Rocky mountain columbine</name>
    <dbReference type="NCBI Taxonomy" id="218851"/>
    <lineage>
        <taxon>Eukaryota</taxon>
        <taxon>Viridiplantae</taxon>
        <taxon>Streptophyta</taxon>
        <taxon>Embryophyta</taxon>
        <taxon>Tracheophyta</taxon>
        <taxon>Spermatophyta</taxon>
        <taxon>Magnoliopsida</taxon>
        <taxon>Ranunculales</taxon>
        <taxon>Ranunculaceae</taxon>
        <taxon>Thalictroideae</taxon>
        <taxon>Aquilegia</taxon>
    </lineage>
</organism>
<dbReference type="EMBL" id="KZ305053">
    <property type="protein sequence ID" value="PIA35165.1"/>
    <property type="molecule type" value="Genomic_DNA"/>
</dbReference>
<keyword evidence="2" id="KW-1185">Reference proteome</keyword>
<evidence type="ECO:0000313" key="2">
    <source>
        <dbReference type="Proteomes" id="UP000230069"/>
    </source>
</evidence>
<dbReference type="AlphaFoldDB" id="A0A2G5CV78"/>
<protein>
    <submittedName>
        <fullName evidence="1">Uncharacterized protein</fullName>
    </submittedName>
</protein>
<reference evidence="1 2" key="1">
    <citation type="submission" date="2017-09" db="EMBL/GenBank/DDBJ databases">
        <title>WGS assembly of Aquilegia coerulea Goldsmith.</title>
        <authorList>
            <person name="Hodges S."/>
            <person name="Kramer E."/>
            <person name="Nordborg M."/>
            <person name="Tomkins J."/>
            <person name="Borevitz J."/>
            <person name="Derieg N."/>
            <person name="Yan J."/>
            <person name="Mihaltcheva S."/>
            <person name="Hayes R.D."/>
            <person name="Rokhsar D."/>
        </authorList>
    </citation>
    <scope>NUCLEOTIDE SEQUENCE [LARGE SCALE GENOMIC DNA]</scope>
    <source>
        <strain evidence="2">cv. Goldsmith</strain>
    </source>
</reference>
<proteinExistence type="predicted"/>
<name>A0A2G5CV78_AQUCA</name>
<dbReference type="Proteomes" id="UP000230069">
    <property type="component" value="Unassembled WGS sequence"/>
</dbReference>